<feature type="non-terminal residue" evidence="1">
    <location>
        <position position="41"/>
    </location>
</feature>
<dbReference type="EMBL" id="BARS01013802">
    <property type="protein sequence ID" value="GAF87237.1"/>
    <property type="molecule type" value="Genomic_DNA"/>
</dbReference>
<evidence type="ECO:0000313" key="1">
    <source>
        <dbReference type="EMBL" id="GAF87237.1"/>
    </source>
</evidence>
<reference evidence="1" key="1">
    <citation type="journal article" date="2014" name="Front. Microbiol.">
        <title>High frequency of phylogenetically diverse reductive dehalogenase-homologous genes in deep subseafloor sedimentary metagenomes.</title>
        <authorList>
            <person name="Kawai M."/>
            <person name="Futagami T."/>
            <person name="Toyoda A."/>
            <person name="Takaki Y."/>
            <person name="Nishi S."/>
            <person name="Hori S."/>
            <person name="Arai W."/>
            <person name="Tsubouchi T."/>
            <person name="Morono Y."/>
            <person name="Uchiyama I."/>
            <person name="Ito T."/>
            <person name="Fujiyama A."/>
            <person name="Inagaki F."/>
            <person name="Takami H."/>
        </authorList>
    </citation>
    <scope>NUCLEOTIDE SEQUENCE</scope>
    <source>
        <strain evidence="1">Expedition CK06-06</strain>
    </source>
</reference>
<protein>
    <submittedName>
        <fullName evidence="1">Uncharacterized protein</fullName>
    </submittedName>
</protein>
<comment type="caution">
    <text evidence="1">The sequence shown here is derived from an EMBL/GenBank/DDBJ whole genome shotgun (WGS) entry which is preliminary data.</text>
</comment>
<dbReference type="AlphaFoldDB" id="X0TGH6"/>
<sequence>MATKVSMFPAGLKRRTVARVAVVSALLGIGVAEAAGLLLAG</sequence>
<organism evidence="1">
    <name type="scientific">marine sediment metagenome</name>
    <dbReference type="NCBI Taxonomy" id="412755"/>
    <lineage>
        <taxon>unclassified sequences</taxon>
        <taxon>metagenomes</taxon>
        <taxon>ecological metagenomes</taxon>
    </lineage>
</organism>
<gene>
    <name evidence="1" type="ORF">S01H1_23720</name>
</gene>
<name>X0TGH6_9ZZZZ</name>
<accession>X0TGH6</accession>
<proteinExistence type="predicted"/>